<accession>A0ABY5NGJ9</accession>
<protein>
    <submittedName>
        <fullName evidence="1">Zinc-binding dehydrogenase</fullName>
    </submittedName>
</protein>
<dbReference type="Proteomes" id="UP001054811">
    <property type="component" value="Chromosome"/>
</dbReference>
<dbReference type="Gene3D" id="3.90.180.10">
    <property type="entry name" value="Medium-chain alcohol dehydrogenases, catalytic domain"/>
    <property type="match status" value="1"/>
</dbReference>
<dbReference type="EMBL" id="CP091139">
    <property type="protein sequence ID" value="UUT34287.1"/>
    <property type="molecule type" value="Genomic_DNA"/>
</dbReference>
<evidence type="ECO:0000313" key="2">
    <source>
        <dbReference type="Proteomes" id="UP001054811"/>
    </source>
</evidence>
<organism evidence="1 2">
    <name type="scientific">Microbacterium elymi</name>
    <dbReference type="NCBI Taxonomy" id="2909587"/>
    <lineage>
        <taxon>Bacteria</taxon>
        <taxon>Bacillati</taxon>
        <taxon>Actinomycetota</taxon>
        <taxon>Actinomycetes</taxon>
        <taxon>Micrococcales</taxon>
        <taxon>Microbacteriaceae</taxon>
        <taxon>Microbacterium</taxon>
    </lineage>
</organism>
<proteinExistence type="predicted"/>
<dbReference type="RefSeq" id="WP_259610801.1">
    <property type="nucleotide sequence ID" value="NZ_CP091139.2"/>
</dbReference>
<keyword evidence="2" id="KW-1185">Reference proteome</keyword>
<name>A0ABY5NGJ9_9MICO</name>
<reference evidence="1" key="1">
    <citation type="submission" date="2022-01" db="EMBL/GenBank/DDBJ databases">
        <title>Microbacterium eymi and Microbacterium rhizovicinus sp. nov., isolated from the rhizospheric soil of Elymus tsukushiensis, a plant native to the Dokdo Islands, Republic of Korea.</title>
        <authorList>
            <person name="Hwang Y.J."/>
        </authorList>
    </citation>
    <scope>NUCLEOTIDE SEQUENCE</scope>
    <source>
        <strain evidence="1">KUDC0405</strain>
    </source>
</reference>
<sequence>MRGLGVVPVDYHGEGLADRIRAAAEGRPIAALLDTHGGGYIELGLDLGVEPARVATIADFTAREKGAQWVGHDAAATPAVLAALAGEIAAGRLEVPIAARYPLAEVRAAYTDLERRRTRGKIVLVP</sequence>
<dbReference type="Pfam" id="PF13602">
    <property type="entry name" value="ADH_zinc_N_2"/>
    <property type="match status" value="1"/>
</dbReference>
<dbReference type="Gene3D" id="3.40.50.720">
    <property type="entry name" value="NAD(P)-binding Rossmann-like Domain"/>
    <property type="match status" value="1"/>
</dbReference>
<evidence type="ECO:0000313" key="1">
    <source>
        <dbReference type="EMBL" id="UUT34287.1"/>
    </source>
</evidence>
<gene>
    <name evidence="1" type="ORF">L2X98_26825</name>
</gene>